<dbReference type="GO" id="GO:0008171">
    <property type="term" value="F:O-methyltransferase activity"/>
    <property type="evidence" value="ECO:0007669"/>
    <property type="project" value="InterPro"/>
</dbReference>
<comment type="caution">
    <text evidence="5">The sequence shown here is derived from an EMBL/GenBank/DDBJ whole genome shotgun (WGS) entry which is preliminary data.</text>
</comment>
<evidence type="ECO:0000256" key="3">
    <source>
        <dbReference type="ARBA" id="ARBA00022691"/>
    </source>
</evidence>
<dbReference type="InterPro" id="IPR016461">
    <property type="entry name" value="COMT-like"/>
</dbReference>
<protein>
    <recommendedName>
        <fullName evidence="4">O-methyltransferase C-terminal domain-containing protein</fullName>
    </recommendedName>
</protein>
<accession>A0A8H3FH91</accession>
<proteinExistence type="predicted"/>
<keyword evidence="3" id="KW-0949">S-adenosyl-L-methionine</keyword>
<reference evidence="5" key="1">
    <citation type="submission" date="2021-03" db="EMBL/GenBank/DDBJ databases">
        <authorList>
            <person name="Tagirdzhanova G."/>
        </authorList>
    </citation>
    <scope>NUCLEOTIDE SEQUENCE</scope>
</reference>
<evidence type="ECO:0000313" key="5">
    <source>
        <dbReference type="EMBL" id="CAF9922712.1"/>
    </source>
</evidence>
<dbReference type="PROSITE" id="PS51683">
    <property type="entry name" value="SAM_OMT_II"/>
    <property type="match status" value="1"/>
</dbReference>
<dbReference type="EMBL" id="CAJPDR010000159">
    <property type="protein sequence ID" value="CAF9922712.1"/>
    <property type="molecule type" value="Genomic_DNA"/>
</dbReference>
<dbReference type="InterPro" id="IPR001077">
    <property type="entry name" value="COMT_C"/>
</dbReference>
<dbReference type="Proteomes" id="UP000664203">
    <property type="component" value="Unassembled WGS sequence"/>
</dbReference>
<gene>
    <name evidence="5" type="ORF">ALECFALPRED_002151</name>
</gene>
<evidence type="ECO:0000259" key="4">
    <source>
        <dbReference type="Pfam" id="PF00891"/>
    </source>
</evidence>
<keyword evidence="1" id="KW-0489">Methyltransferase</keyword>
<sequence length="185" mass="20971">MLKRLQHCFALFGGSSGHTTLKIADNSEIGKFIVQDFNKEEVQKAQKSLPEKYHDRVEFMEHDFFKPQPVKGGDAYFLRFILHDWPDQECLEILKNLVPALKNGAKVLISDLVLPEPNTVPNRIEKEMRICDLHVLSLIGSRERDIGAWKSLLESADARFKFVGAIQPPGSALSVIEARSEELEN</sequence>
<dbReference type="Pfam" id="PF00891">
    <property type="entry name" value="Methyltransf_2"/>
    <property type="match status" value="1"/>
</dbReference>
<dbReference type="SUPFAM" id="SSF53335">
    <property type="entry name" value="S-adenosyl-L-methionine-dependent methyltransferases"/>
    <property type="match status" value="1"/>
</dbReference>
<dbReference type="GO" id="GO:0032259">
    <property type="term" value="P:methylation"/>
    <property type="evidence" value="ECO:0007669"/>
    <property type="project" value="UniProtKB-KW"/>
</dbReference>
<feature type="domain" description="O-methyltransferase C-terminal" evidence="4">
    <location>
        <begin position="13"/>
        <end position="156"/>
    </location>
</feature>
<dbReference type="Gene3D" id="3.40.50.150">
    <property type="entry name" value="Vaccinia Virus protein VP39"/>
    <property type="match status" value="1"/>
</dbReference>
<dbReference type="OrthoDB" id="1606438at2759"/>
<keyword evidence="6" id="KW-1185">Reference proteome</keyword>
<organism evidence="5 6">
    <name type="scientific">Alectoria fallacina</name>
    <dbReference type="NCBI Taxonomy" id="1903189"/>
    <lineage>
        <taxon>Eukaryota</taxon>
        <taxon>Fungi</taxon>
        <taxon>Dikarya</taxon>
        <taxon>Ascomycota</taxon>
        <taxon>Pezizomycotina</taxon>
        <taxon>Lecanoromycetes</taxon>
        <taxon>OSLEUM clade</taxon>
        <taxon>Lecanoromycetidae</taxon>
        <taxon>Lecanorales</taxon>
        <taxon>Lecanorineae</taxon>
        <taxon>Parmeliaceae</taxon>
        <taxon>Alectoria</taxon>
    </lineage>
</organism>
<dbReference type="AlphaFoldDB" id="A0A8H3FH91"/>
<dbReference type="InterPro" id="IPR029063">
    <property type="entry name" value="SAM-dependent_MTases_sf"/>
</dbReference>
<name>A0A8H3FH91_9LECA</name>
<evidence type="ECO:0000313" key="6">
    <source>
        <dbReference type="Proteomes" id="UP000664203"/>
    </source>
</evidence>
<evidence type="ECO:0000256" key="1">
    <source>
        <dbReference type="ARBA" id="ARBA00022603"/>
    </source>
</evidence>
<dbReference type="CDD" id="cd02440">
    <property type="entry name" value="AdoMet_MTases"/>
    <property type="match status" value="1"/>
</dbReference>
<evidence type="ECO:0000256" key="2">
    <source>
        <dbReference type="ARBA" id="ARBA00022679"/>
    </source>
</evidence>
<dbReference type="PANTHER" id="PTHR43712">
    <property type="entry name" value="PUTATIVE (AFU_ORTHOLOGUE AFUA_4G14580)-RELATED"/>
    <property type="match status" value="1"/>
</dbReference>
<dbReference type="PANTHER" id="PTHR43712:SF5">
    <property type="entry name" value="O-METHYLTRANSFERASE ASQN-RELATED"/>
    <property type="match status" value="1"/>
</dbReference>
<keyword evidence="2" id="KW-0808">Transferase</keyword>